<dbReference type="Proteomes" id="UP000623467">
    <property type="component" value="Unassembled WGS sequence"/>
</dbReference>
<organism evidence="2 3">
    <name type="scientific">Mycena sanguinolenta</name>
    <dbReference type="NCBI Taxonomy" id="230812"/>
    <lineage>
        <taxon>Eukaryota</taxon>
        <taxon>Fungi</taxon>
        <taxon>Dikarya</taxon>
        <taxon>Basidiomycota</taxon>
        <taxon>Agaricomycotina</taxon>
        <taxon>Agaricomycetes</taxon>
        <taxon>Agaricomycetidae</taxon>
        <taxon>Agaricales</taxon>
        <taxon>Marasmiineae</taxon>
        <taxon>Mycenaceae</taxon>
        <taxon>Mycena</taxon>
    </lineage>
</organism>
<protein>
    <submittedName>
        <fullName evidence="2">Uncharacterized protein</fullName>
    </submittedName>
</protein>
<gene>
    <name evidence="2" type="ORF">MSAN_02036000</name>
</gene>
<proteinExistence type="predicted"/>
<evidence type="ECO:0000313" key="3">
    <source>
        <dbReference type="Proteomes" id="UP000623467"/>
    </source>
</evidence>
<keyword evidence="3" id="KW-1185">Reference proteome</keyword>
<evidence type="ECO:0000313" key="2">
    <source>
        <dbReference type="EMBL" id="KAF7341811.1"/>
    </source>
</evidence>
<feature type="compositionally biased region" description="Polar residues" evidence="1">
    <location>
        <begin position="155"/>
        <end position="167"/>
    </location>
</feature>
<feature type="region of interest" description="Disordered" evidence="1">
    <location>
        <begin position="132"/>
        <end position="252"/>
    </location>
</feature>
<accession>A0A8H6XJV6</accession>
<dbReference type="OrthoDB" id="3010079at2759"/>
<evidence type="ECO:0000256" key="1">
    <source>
        <dbReference type="SAM" id="MobiDB-lite"/>
    </source>
</evidence>
<comment type="caution">
    <text evidence="2">The sequence shown here is derived from an EMBL/GenBank/DDBJ whole genome shotgun (WGS) entry which is preliminary data.</text>
</comment>
<feature type="compositionally biased region" description="Acidic residues" evidence="1">
    <location>
        <begin position="232"/>
        <end position="252"/>
    </location>
</feature>
<sequence length="252" mass="28254">MPSVAKDFADAVNVVIIEAGPSREKTTQSYWRLGLPRAQSHSCGRGCRRIRQRVLGVVDRYQPQLAGKRSGRCYAMTGKTGCAWIIRARMGFLNVLMLLKWWRDAMEEGSPDWEEAVNDVTWVLQQMNECSEDNPILPDATTNPATATSAPLSLKTRTSPRQQTKLQRMQGAREEGRRLTTTHLGVPPQLPHPPPRPKPRPLNRGMLDRDVPSEAEPMREPAGLLLGTEGLSQEELDEINADMEADMDEDEE</sequence>
<dbReference type="EMBL" id="JACAZH010000026">
    <property type="protein sequence ID" value="KAF7341811.1"/>
    <property type="molecule type" value="Genomic_DNA"/>
</dbReference>
<dbReference type="AlphaFoldDB" id="A0A8H6XJV6"/>
<feature type="compositionally biased region" description="Basic and acidic residues" evidence="1">
    <location>
        <begin position="206"/>
        <end position="219"/>
    </location>
</feature>
<name>A0A8H6XJV6_9AGAR</name>
<reference evidence="2" key="1">
    <citation type="submission" date="2020-05" db="EMBL/GenBank/DDBJ databases">
        <title>Mycena genomes resolve the evolution of fungal bioluminescence.</title>
        <authorList>
            <person name="Tsai I.J."/>
        </authorList>
    </citation>
    <scope>NUCLEOTIDE SEQUENCE</scope>
    <source>
        <strain evidence="2">160909Yilan</strain>
    </source>
</reference>
<feature type="compositionally biased region" description="Low complexity" evidence="1">
    <location>
        <begin position="138"/>
        <end position="151"/>
    </location>
</feature>